<evidence type="ECO:0000256" key="4">
    <source>
        <dbReference type="SAM" id="MobiDB-lite"/>
    </source>
</evidence>
<evidence type="ECO:0000256" key="2">
    <source>
        <dbReference type="ARBA" id="ARBA00022490"/>
    </source>
</evidence>
<evidence type="ECO:0000259" key="5">
    <source>
        <dbReference type="PROSITE" id="PS50835"/>
    </source>
</evidence>
<dbReference type="InterPro" id="IPR003598">
    <property type="entry name" value="Ig_sub2"/>
</dbReference>
<dbReference type="GO" id="GO:0005737">
    <property type="term" value="C:cytoplasm"/>
    <property type="evidence" value="ECO:0007669"/>
    <property type="project" value="UniProtKB-SubCell"/>
</dbReference>
<dbReference type="Pfam" id="PF07679">
    <property type="entry name" value="I-set"/>
    <property type="match status" value="2"/>
</dbReference>
<dbReference type="InterPro" id="IPR013098">
    <property type="entry name" value="Ig_I-set"/>
</dbReference>
<feature type="compositionally biased region" description="Acidic residues" evidence="4">
    <location>
        <begin position="163"/>
        <end position="174"/>
    </location>
</feature>
<keyword evidence="6" id="KW-1185">Reference proteome</keyword>
<feature type="domain" description="Ig-like" evidence="5">
    <location>
        <begin position="318"/>
        <end position="409"/>
    </location>
</feature>
<comment type="subcellular location">
    <subcellularLocation>
        <location evidence="1">Cytoplasm</location>
    </subcellularLocation>
</comment>
<feature type="region of interest" description="Disordered" evidence="4">
    <location>
        <begin position="142"/>
        <end position="178"/>
    </location>
</feature>
<evidence type="ECO:0000256" key="1">
    <source>
        <dbReference type="ARBA" id="ARBA00004496"/>
    </source>
</evidence>
<dbReference type="SUPFAM" id="SSF48726">
    <property type="entry name" value="Immunoglobulin"/>
    <property type="match status" value="3"/>
</dbReference>
<dbReference type="GO" id="GO:0004672">
    <property type="term" value="F:protein kinase activity"/>
    <property type="evidence" value="ECO:0000318"/>
    <property type="project" value="GO_Central"/>
</dbReference>
<dbReference type="FunFam" id="2.60.40.10:FF:000714">
    <property type="entry name" value="Titin novex-3"/>
    <property type="match status" value="1"/>
</dbReference>
<sequence length="413" mass="45586">MCVLHVDSITVEDAGWYKCVVSNPHGEQSCCAKLMVEDKPEVVEEAPAVEEDIPTIEEESQAVEQEEHVRTETEDASIVGELRQAAFKVREEESKVELKVDEKLLTVPPSGDAAEPSETLTELTVDEGLDLKRAKSPLVEFPHDKERTLSGASVESPAPEDFLSAEEGPEEDEAGTSPPAFLQTIEDFIVVPGAPALFQCSVTGNPSPEVSWFKDGAKIEPDDRYSIERSDAGLTSLTIHDVTEQDEAEYTCTAMNSAGSAFCTADIYFSEESRTEKLKTKLEQKRITKQEMIVEFPSESEVPEEEKDETAEPDSTPPKFVGEIIDEIVRVEVGGTARFTRRAVGRPKPQLIWYKDDVEIEPGGRCTIEYSNDGSSSLVIPNVRPEDEEEYICRAVNEAGQAMCYADLIVDRG</sequence>
<accession>A0A9J7HLH6</accession>
<keyword evidence="3" id="KW-0393">Immunoglobulin domain</keyword>
<dbReference type="InterPro" id="IPR036179">
    <property type="entry name" value="Ig-like_dom_sf"/>
</dbReference>
<evidence type="ECO:0000313" key="6">
    <source>
        <dbReference type="Proteomes" id="UP000001554"/>
    </source>
</evidence>
<protein>
    <submittedName>
        <fullName evidence="7">Myosin light chain kinase, smooth muscle-like</fullName>
    </submittedName>
</protein>
<name>A0A9J7HLH6_BRAFL</name>
<evidence type="ECO:0000256" key="3">
    <source>
        <dbReference type="ARBA" id="ARBA00023319"/>
    </source>
</evidence>
<dbReference type="PANTHER" id="PTHR47633">
    <property type="entry name" value="IMMUNOGLOBULIN"/>
    <property type="match status" value="1"/>
</dbReference>
<evidence type="ECO:0000313" key="7">
    <source>
        <dbReference type="RefSeq" id="XP_035661606.1"/>
    </source>
</evidence>
<dbReference type="OrthoDB" id="2152335at2759"/>
<gene>
    <name evidence="7" type="primary">LOC118405887</name>
</gene>
<organism evidence="6 7">
    <name type="scientific">Branchiostoma floridae</name>
    <name type="common">Florida lancelet</name>
    <name type="synonym">Amphioxus</name>
    <dbReference type="NCBI Taxonomy" id="7739"/>
    <lineage>
        <taxon>Eukaryota</taxon>
        <taxon>Metazoa</taxon>
        <taxon>Chordata</taxon>
        <taxon>Cephalochordata</taxon>
        <taxon>Leptocardii</taxon>
        <taxon>Amphioxiformes</taxon>
        <taxon>Branchiostomatidae</taxon>
        <taxon>Branchiostoma</taxon>
    </lineage>
</organism>
<proteinExistence type="predicted"/>
<dbReference type="AlphaFoldDB" id="A0A9J7HLH6"/>
<reference evidence="6" key="1">
    <citation type="journal article" date="2020" name="Nat. Ecol. Evol.">
        <title>Deeply conserved synteny resolves early events in vertebrate evolution.</title>
        <authorList>
            <person name="Simakov O."/>
            <person name="Marletaz F."/>
            <person name="Yue J.X."/>
            <person name="O'Connell B."/>
            <person name="Jenkins J."/>
            <person name="Brandt A."/>
            <person name="Calef R."/>
            <person name="Tung C.H."/>
            <person name="Huang T.K."/>
            <person name="Schmutz J."/>
            <person name="Satoh N."/>
            <person name="Yu J.K."/>
            <person name="Putnam N.H."/>
            <person name="Green R.E."/>
            <person name="Rokhsar D.S."/>
        </authorList>
    </citation>
    <scope>NUCLEOTIDE SEQUENCE [LARGE SCALE GENOMIC DNA]</scope>
    <source>
        <strain evidence="6">S238N-H82</strain>
    </source>
</reference>
<reference evidence="7" key="2">
    <citation type="submission" date="2025-08" db="UniProtKB">
        <authorList>
            <consortium name="RefSeq"/>
        </authorList>
    </citation>
    <scope>IDENTIFICATION</scope>
    <source>
        <strain evidence="7">S238N-H82</strain>
        <tissue evidence="7">Testes</tissue>
    </source>
</reference>
<dbReference type="KEGG" id="bfo:118405887"/>
<feature type="compositionally biased region" description="Acidic residues" evidence="4">
    <location>
        <begin position="301"/>
        <end position="312"/>
    </location>
</feature>
<dbReference type="RefSeq" id="XP_035661606.1">
    <property type="nucleotide sequence ID" value="XM_035805713.1"/>
</dbReference>
<dbReference type="Gene3D" id="2.60.40.10">
    <property type="entry name" value="Immunoglobulins"/>
    <property type="match status" value="3"/>
</dbReference>
<feature type="region of interest" description="Disordered" evidence="4">
    <location>
        <begin position="296"/>
        <end position="319"/>
    </location>
</feature>
<dbReference type="InterPro" id="IPR013783">
    <property type="entry name" value="Ig-like_fold"/>
</dbReference>
<dbReference type="GeneID" id="118405887"/>
<dbReference type="InterPro" id="IPR003599">
    <property type="entry name" value="Ig_sub"/>
</dbReference>
<dbReference type="Proteomes" id="UP000001554">
    <property type="component" value="Chromosome 18"/>
</dbReference>
<feature type="domain" description="Ig-like" evidence="5">
    <location>
        <begin position="179"/>
        <end position="268"/>
    </location>
</feature>
<dbReference type="SMART" id="SM00409">
    <property type="entry name" value="IG"/>
    <property type="match status" value="2"/>
</dbReference>
<dbReference type="SMART" id="SM00408">
    <property type="entry name" value="IGc2"/>
    <property type="match status" value="2"/>
</dbReference>
<dbReference type="PANTHER" id="PTHR47633:SF16">
    <property type="entry name" value="CAVP-TARGET PROTEIN-LIKE"/>
    <property type="match status" value="1"/>
</dbReference>
<dbReference type="PROSITE" id="PS50835">
    <property type="entry name" value="IG_LIKE"/>
    <property type="match status" value="2"/>
</dbReference>
<dbReference type="FunFam" id="2.60.40.10:FF:000425">
    <property type="entry name" value="Myosin light chain kinase"/>
    <property type="match status" value="1"/>
</dbReference>
<dbReference type="OMA" id="IVIDHAR"/>
<keyword evidence="2" id="KW-0963">Cytoplasm</keyword>
<dbReference type="InterPro" id="IPR007110">
    <property type="entry name" value="Ig-like_dom"/>
</dbReference>